<organism evidence="2 3">
    <name type="scientific">Edaphobacter modestus</name>
    <dbReference type="NCBI Taxonomy" id="388466"/>
    <lineage>
        <taxon>Bacteria</taxon>
        <taxon>Pseudomonadati</taxon>
        <taxon>Acidobacteriota</taxon>
        <taxon>Terriglobia</taxon>
        <taxon>Terriglobales</taxon>
        <taxon>Acidobacteriaceae</taxon>
        <taxon>Edaphobacter</taxon>
    </lineage>
</organism>
<proteinExistence type="predicted"/>
<accession>A0A4Q7YWZ2</accession>
<evidence type="ECO:0000313" key="2">
    <source>
        <dbReference type="EMBL" id="RZU41589.1"/>
    </source>
</evidence>
<evidence type="ECO:0000259" key="1">
    <source>
        <dbReference type="PROSITE" id="PS51186"/>
    </source>
</evidence>
<comment type="caution">
    <text evidence="2">The sequence shown here is derived from an EMBL/GenBank/DDBJ whole genome shotgun (WGS) entry which is preliminary data.</text>
</comment>
<dbReference type="GO" id="GO:0016747">
    <property type="term" value="F:acyltransferase activity, transferring groups other than amino-acyl groups"/>
    <property type="evidence" value="ECO:0007669"/>
    <property type="project" value="InterPro"/>
</dbReference>
<dbReference type="PANTHER" id="PTHR43072:SF8">
    <property type="entry name" value="ACYLTRANSFERASE FABY-RELATED"/>
    <property type="match status" value="1"/>
</dbReference>
<reference evidence="2 3" key="1">
    <citation type="submission" date="2019-02" db="EMBL/GenBank/DDBJ databases">
        <title>Genomic Encyclopedia of Archaeal and Bacterial Type Strains, Phase II (KMG-II): from individual species to whole genera.</title>
        <authorList>
            <person name="Goeker M."/>
        </authorList>
    </citation>
    <scope>NUCLEOTIDE SEQUENCE [LARGE SCALE GENOMIC DNA]</scope>
    <source>
        <strain evidence="2 3">DSM 18101</strain>
    </source>
</reference>
<dbReference type="OrthoDB" id="9798006at2"/>
<keyword evidence="2" id="KW-0808">Transferase</keyword>
<dbReference type="Proteomes" id="UP000292958">
    <property type="component" value="Unassembled WGS sequence"/>
</dbReference>
<evidence type="ECO:0000313" key="3">
    <source>
        <dbReference type="Proteomes" id="UP000292958"/>
    </source>
</evidence>
<keyword evidence="3" id="KW-1185">Reference proteome</keyword>
<dbReference type="RefSeq" id="WP_130419481.1">
    <property type="nucleotide sequence ID" value="NZ_SHKW01000001.1"/>
</dbReference>
<sequence length="164" mass="17987">MSVNVREAVLEDAAAIAAIYRFYVLSSTSTMELEPPDGVEMGRRMVEVRQRGLPFVVAEEEGEVVGYGYATAFRPRAGYRFTVEDSIYLRADCAGRGIGRRLLEAVMQSCRGAGCRQMVAVIGGENLSSVAMHRALGFSQAGLLRSAGWKFEQPQDITILQCEL</sequence>
<dbReference type="Gene3D" id="3.40.630.30">
    <property type="match status" value="1"/>
</dbReference>
<name>A0A4Q7YWZ2_9BACT</name>
<dbReference type="PROSITE" id="PS51186">
    <property type="entry name" value="GNAT"/>
    <property type="match status" value="1"/>
</dbReference>
<dbReference type="InterPro" id="IPR000182">
    <property type="entry name" value="GNAT_dom"/>
</dbReference>
<dbReference type="SUPFAM" id="SSF55729">
    <property type="entry name" value="Acyl-CoA N-acyltransferases (Nat)"/>
    <property type="match status" value="1"/>
</dbReference>
<protein>
    <submittedName>
        <fullName evidence="2">Phosphinothricin acetyltransferase</fullName>
    </submittedName>
</protein>
<dbReference type="PANTHER" id="PTHR43072">
    <property type="entry name" value="N-ACETYLTRANSFERASE"/>
    <property type="match status" value="1"/>
</dbReference>
<gene>
    <name evidence="2" type="ORF">BDD14_3114</name>
</gene>
<feature type="domain" description="N-acetyltransferase" evidence="1">
    <location>
        <begin position="3"/>
        <end position="164"/>
    </location>
</feature>
<dbReference type="Pfam" id="PF00583">
    <property type="entry name" value="Acetyltransf_1"/>
    <property type="match status" value="1"/>
</dbReference>
<dbReference type="CDD" id="cd04301">
    <property type="entry name" value="NAT_SF"/>
    <property type="match status" value="1"/>
</dbReference>
<dbReference type="EMBL" id="SHKW01000001">
    <property type="protein sequence ID" value="RZU41589.1"/>
    <property type="molecule type" value="Genomic_DNA"/>
</dbReference>
<dbReference type="InterPro" id="IPR016181">
    <property type="entry name" value="Acyl_CoA_acyltransferase"/>
</dbReference>
<dbReference type="AlphaFoldDB" id="A0A4Q7YWZ2"/>